<dbReference type="CDD" id="cd02440">
    <property type="entry name" value="AdoMet_MTases"/>
    <property type="match status" value="1"/>
</dbReference>
<organism evidence="2 3">
    <name type="scientific">Bradyrhizobium amphicarpaeae</name>
    <dbReference type="NCBI Taxonomy" id="1404768"/>
    <lineage>
        <taxon>Bacteria</taxon>
        <taxon>Pseudomonadati</taxon>
        <taxon>Pseudomonadota</taxon>
        <taxon>Alphaproteobacteria</taxon>
        <taxon>Hyphomicrobiales</taxon>
        <taxon>Nitrobacteraceae</taxon>
        <taxon>Bradyrhizobium</taxon>
    </lineage>
</organism>
<reference evidence="2 3" key="1">
    <citation type="journal article" date="2017" name="Syst. Appl. Microbiol.">
        <title>Soybeans inoculated with root zone soils of Canadian native legumes harbour diverse and novel Bradyrhizobium spp. that possess agricultural potential.</title>
        <authorList>
            <person name="Bromfield E.S.P."/>
            <person name="Cloutier S."/>
            <person name="Tambong J.T."/>
            <person name="Tran Thi T.V."/>
        </authorList>
    </citation>
    <scope>NUCLEOTIDE SEQUENCE [LARGE SCALE GENOMIC DNA]</scope>
    <source>
        <strain evidence="2 3">39S1MB</strain>
    </source>
</reference>
<feature type="domain" description="Methyltransferase type 11" evidence="1">
    <location>
        <begin position="28"/>
        <end position="119"/>
    </location>
</feature>
<proteinExistence type="predicted"/>
<dbReference type="InterPro" id="IPR029063">
    <property type="entry name" value="SAM-dependent_MTases_sf"/>
</dbReference>
<dbReference type="SUPFAM" id="SSF53335">
    <property type="entry name" value="S-adenosyl-L-methionine-dependent methyltransferases"/>
    <property type="match status" value="1"/>
</dbReference>
<dbReference type="GO" id="GO:0032259">
    <property type="term" value="P:methylation"/>
    <property type="evidence" value="ECO:0007669"/>
    <property type="project" value="UniProtKB-KW"/>
</dbReference>
<keyword evidence="2" id="KW-0808">Transferase</keyword>
<dbReference type="PROSITE" id="PS51257">
    <property type="entry name" value="PROKAR_LIPOPROTEIN"/>
    <property type="match status" value="1"/>
</dbReference>
<dbReference type="Gene3D" id="3.40.50.150">
    <property type="entry name" value="Vaccinia Virus protein VP39"/>
    <property type="match status" value="1"/>
</dbReference>
<gene>
    <name evidence="2" type="ORF">CIT40_06200</name>
</gene>
<accession>A0A2U8Q307</accession>
<dbReference type="Proteomes" id="UP000215884">
    <property type="component" value="Chromosome"/>
</dbReference>
<name>A0A2U8Q307_9BRAD</name>
<dbReference type="PANTHER" id="PTHR43591">
    <property type="entry name" value="METHYLTRANSFERASE"/>
    <property type="match status" value="1"/>
</dbReference>
<evidence type="ECO:0000259" key="1">
    <source>
        <dbReference type="Pfam" id="PF08241"/>
    </source>
</evidence>
<evidence type="ECO:0000313" key="2">
    <source>
        <dbReference type="EMBL" id="AWM04526.1"/>
    </source>
</evidence>
<protein>
    <submittedName>
        <fullName evidence="2">Class I SAM-dependent methyltransferase</fullName>
    </submittedName>
</protein>
<dbReference type="Pfam" id="PF08241">
    <property type="entry name" value="Methyltransf_11"/>
    <property type="match status" value="1"/>
</dbReference>
<reference evidence="2 3" key="2">
    <citation type="journal article" date="2019" name="Int. J. Syst. Evol. Microbiol.">
        <title>Description and complete genome sequence of Bradyrhizobium amphicarpaeae sp. nov., harbouring photosystem and nitrogen-fixation genes.</title>
        <authorList>
            <person name="Bromfield E.S.P."/>
            <person name="Cloutier S."/>
            <person name="Nguyen H.D.T."/>
        </authorList>
    </citation>
    <scope>NUCLEOTIDE SEQUENCE [LARGE SCALE GENOMIC DNA]</scope>
    <source>
        <strain evidence="2 3">39S1MB</strain>
    </source>
</reference>
<dbReference type="PANTHER" id="PTHR43591:SF24">
    <property type="entry name" value="2-METHOXY-6-POLYPRENYL-1,4-BENZOQUINOL METHYLASE, MITOCHONDRIAL"/>
    <property type="match status" value="1"/>
</dbReference>
<keyword evidence="2" id="KW-0489">Methyltransferase</keyword>
<dbReference type="GO" id="GO:0008757">
    <property type="term" value="F:S-adenosylmethionine-dependent methyltransferase activity"/>
    <property type="evidence" value="ECO:0007669"/>
    <property type="project" value="InterPro"/>
</dbReference>
<dbReference type="EMBL" id="CP029426">
    <property type="protein sequence ID" value="AWM04526.1"/>
    <property type="molecule type" value="Genomic_DNA"/>
</dbReference>
<dbReference type="KEGG" id="brq:CIT40_06200"/>
<keyword evidence="3" id="KW-1185">Reference proteome</keyword>
<dbReference type="InterPro" id="IPR013216">
    <property type="entry name" value="Methyltransf_11"/>
</dbReference>
<dbReference type="AlphaFoldDB" id="A0A2U8Q307"/>
<sequence length="224" mass="24363">MKEVKDNKTRALVAIVRDLIDCISPSILVVGCGDGREAGVLARSLNASTIGIDIGEQFQFDRDGSAPAELKIMDAQQLDFPDASFDFVYSFHALEHIPDHKAALSEMARVLKPNGSYLIGTPNKSRVVGYLNSPTSLNNKIKWNLADYRMRATGRWSNEAGAHAGFTERDLLSLCHTAFGDSSAVTKRYYKALYARKANLVEVLGQSGAGGLLFPAVYVAGHKV</sequence>
<evidence type="ECO:0000313" key="3">
    <source>
        <dbReference type="Proteomes" id="UP000215884"/>
    </source>
</evidence>